<dbReference type="PROSITE" id="PS50262">
    <property type="entry name" value="G_PROTEIN_RECEP_F1_2"/>
    <property type="match status" value="1"/>
</dbReference>
<evidence type="ECO:0000256" key="3">
    <source>
        <dbReference type="ARBA" id="ARBA00022989"/>
    </source>
</evidence>
<feature type="transmembrane region" description="Helical" evidence="5">
    <location>
        <begin position="209"/>
        <end position="232"/>
    </location>
</feature>
<dbReference type="InterPro" id="IPR017452">
    <property type="entry name" value="GPCR_Rhodpsn_7TM"/>
</dbReference>
<dbReference type="PANTHER" id="PTHR15177">
    <property type="entry name" value="G-PROTEIN COUPLED RECEPTOR 143"/>
    <property type="match status" value="1"/>
</dbReference>
<feature type="transmembrane region" description="Helical" evidence="5">
    <location>
        <begin position="167"/>
        <end position="189"/>
    </location>
</feature>
<protein>
    <submittedName>
        <fullName evidence="9 10">G-protein coupled receptor 143-like isoform X1</fullName>
    </submittedName>
</protein>
<dbReference type="PROSITE" id="PS50261">
    <property type="entry name" value="G_PROTEIN_RECEP_F2_4"/>
    <property type="match status" value="1"/>
</dbReference>
<dbReference type="AlphaFoldDB" id="A0A8B7XY04"/>
<dbReference type="OrthoDB" id="10069455at2759"/>
<evidence type="ECO:0000313" key="9">
    <source>
        <dbReference type="RefSeq" id="XP_022085772.1"/>
    </source>
</evidence>
<accession>A0A8B7XY04</accession>
<dbReference type="Pfam" id="PF02101">
    <property type="entry name" value="Ocular_alb"/>
    <property type="match status" value="1"/>
</dbReference>
<dbReference type="GO" id="GO:0032438">
    <property type="term" value="P:melanosome organization"/>
    <property type="evidence" value="ECO:0007669"/>
    <property type="project" value="TreeGrafter"/>
</dbReference>
<dbReference type="InterPro" id="IPR001414">
    <property type="entry name" value="GPR143"/>
</dbReference>
<keyword evidence="3 5" id="KW-1133">Transmembrane helix</keyword>
<dbReference type="GO" id="GO:0072545">
    <property type="term" value="F:L-tyrosine binding"/>
    <property type="evidence" value="ECO:0007669"/>
    <property type="project" value="InterPro"/>
</dbReference>
<dbReference type="GO" id="GO:0005886">
    <property type="term" value="C:plasma membrane"/>
    <property type="evidence" value="ECO:0007669"/>
    <property type="project" value="TreeGrafter"/>
</dbReference>
<evidence type="ECO:0000259" key="7">
    <source>
        <dbReference type="PROSITE" id="PS50262"/>
    </source>
</evidence>
<dbReference type="SUPFAM" id="SSF81321">
    <property type="entry name" value="Family A G protein-coupled receptor-like"/>
    <property type="match status" value="1"/>
</dbReference>
<feature type="domain" description="G-protein coupled receptors family 1 profile" evidence="7">
    <location>
        <begin position="129"/>
        <end position="323"/>
    </location>
</feature>
<feature type="transmembrane region" description="Helical" evidence="5">
    <location>
        <begin position="85"/>
        <end position="104"/>
    </location>
</feature>
<reference evidence="9 10" key="1">
    <citation type="submission" date="2025-04" db="UniProtKB">
        <authorList>
            <consortium name="RefSeq"/>
        </authorList>
    </citation>
    <scope>IDENTIFICATION</scope>
</reference>
<dbReference type="GO" id="GO:0035240">
    <property type="term" value="F:dopamine binding"/>
    <property type="evidence" value="ECO:0007669"/>
    <property type="project" value="InterPro"/>
</dbReference>
<sequence>MATPTLDLVCCAFRNLSVAVKVKATNRSWVEHKEDVITFLRVFNILAILSSCLSILGAVYILFPKKSYIPRQGRSLRAVERQKKILTWLSVADVLACLGVLTIASVGLNDVDSIEWDISESPVLKWACIIITAWIQYFYVATYFWTFFYALDVNLMLRGSNRKMFRIYLVLAWLVPAIMVITGLLSMYLSSPGGSLHCDPTYKRWESLLPHYLVSYIPMLIVLIVNPVLYWFSARKVGPLLMRGNMFTDRERQIQSQVQRKFLFIILVFTFCWLPNVINGCILLNNLATYQTSWHTFGPFHAVVWSTMAVMNPLQAFLNALIYWGPGGCTQSIPSQVESDYDWTFLSNNHPDQVFSDSGEERRPLIGRPRRMRNRLF</sequence>
<feature type="domain" description="G-protein coupled receptors family 2 profile 2" evidence="6">
    <location>
        <begin position="40"/>
        <end position="230"/>
    </location>
</feature>
<keyword evidence="4 5" id="KW-0472">Membrane</keyword>
<evidence type="ECO:0000256" key="2">
    <source>
        <dbReference type="ARBA" id="ARBA00022692"/>
    </source>
</evidence>
<dbReference type="PANTHER" id="PTHR15177:SF2">
    <property type="entry name" value="G-PROTEIN COUPLED RECEPTOR 143"/>
    <property type="match status" value="1"/>
</dbReference>
<evidence type="ECO:0000313" key="8">
    <source>
        <dbReference type="Proteomes" id="UP000694845"/>
    </source>
</evidence>
<feature type="transmembrane region" description="Helical" evidence="5">
    <location>
        <begin position="262"/>
        <end position="288"/>
    </location>
</feature>
<dbReference type="GO" id="GO:0007166">
    <property type="term" value="P:cell surface receptor signaling pathway"/>
    <property type="evidence" value="ECO:0007669"/>
    <property type="project" value="InterPro"/>
</dbReference>
<dbReference type="KEGG" id="aplc:110976630"/>
<dbReference type="InterPro" id="IPR017981">
    <property type="entry name" value="GPCR_2-like_7TM"/>
</dbReference>
<dbReference type="GO" id="GO:0050848">
    <property type="term" value="P:regulation of calcium-mediated signaling"/>
    <property type="evidence" value="ECO:0007669"/>
    <property type="project" value="TreeGrafter"/>
</dbReference>
<dbReference type="GeneID" id="110976630"/>
<dbReference type="RefSeq" id="XP_022085773.1">
    <property type="nucleotide sequence ID" value="XM_022230081.1"/>
</dbReference>
<comment type="subcellular location">
    <subcellularLocation>
        <location evidence="1">Membrane</location>
        <topology evidence="1">Multi-pass membrane protein</topology>
    </subcellularLocation>
</comment>
<evidence type="ECO:0000256" key="5">
    <source>
        <dbReference type="SAM" id="Phobius"/>
    </source>
</evidence>
<dbReference type="PRINTS" id="PR00965">
    <property type="entry name" value="OCULARALBNSM"/>
</dbReference>
<proteinExistence type="predicted"/>
<keyword evidence="2 5" id="KW-0812">Transmembrane</keyword>
<feature type="transmembrane region" description="Helical" evidence="5">
    <location>
        <begin position="42"/>
        <end position="64"/>
    </location>
</feature>
<dbReference type="RefSeq" id="XP_022085772.1">
    <property type="nucleotide sequence ID" value="XM_022230080.1"/>
</dbReference>
<evidence type="ECO:0000313" key="10">
    <source>
        <dbReference type="RefSeq" id="XP_022085773.1"/>
    </source>
</evidence>
<evidence type="ECO:0000256" key="4">
    <source>
        <dbReference type="ARBA" id="ARBA00023136"/>
    </source>
</evidence>
<feature type="transmembrane region" description="Helical" evidence="5">
    <location>
        <begin position="124"/>
        <end position="146"/>
    </location>
</feature>
<dbReference type="GO" id="GO:0035643">
    <property type="term" value="F:L-DOPA receptor activity"/>
    <property type="evidence" value="ECO:0007669"/>
    <property type="project" value="TreeGrafter"/>
</dbReference>
<keyword evidence="8" id="KW-1185">Reference proteome</keyword>
<name>A0A8B7XY04_ACAPL</name>
<dbReference type="GO" id="GO:0072544">
    <property type="term" value="F:L-DOPA binding"/>
    <property type="evidence" value="ECO:0007669"/>
    <property type="project" value="InterPro"/>
</dbReference>
<dbReference type="Proteomes" id="UP000694845">
    <property type="component" value="Unplaced"/>
</dbReference>
<dbReference type="Gene3D" id="1.20.1070.10">
    <property type="entry name" value="Rhodopsin 7-helix transmembrane proteins"/>
    <property type="match status" value="1"/>
</dbReference>
<gene>
    <name evidence="9 10" type="primary">LOC110976630</name>
</gene>
<organism evidence="8 10">
    <name type="scientific">Acanthaster planci</name>
    <name type="common">Crown-of-thorns starfish</name>
    <dbReference type="NCBI Taxonomy" id="133434"/>
    <lineage>
        <taxon>Eukaryota</taxon>
        <taxon>Metazoa</taxon>
        <taxon>Echinodermata</taxon>
        <taxon>Eleutherozoa</taxon>
        <taxon>Asterozoa</taxon>
        <taxon>Asteroidea</taxon>
        <taxon>Valvatacea</taxon>
        <taxon>Valvatida</taxon>
        <taxon>Acanthasteridae</taxon>
        <taxon>Acanthaster</taxon>
    </lineage>
</organism>
<evidence type="ECO:0000259" key="6">
    <source>
        <dbReference type="PROSITE" id="PS50261"/>
    </source>
</evidence>
<evidence type="ECO:0000256" key="1">
    <source>
        <dbReference type="ARBA" id="ARBA00004141"/>
    </source>
</evidence>
<feature type="transmembrane region" description="Helical" evidence="5">
    <location>
        <begin position="300"/>
        <end position="324"/>
    </location>
</feature>